<dbReference type="InterPro" id="IPR000529">
    <property type="entry name" value="Ribosomal_bS6"/>
</dbReference>
<organism evidence="4 5">
    <name type="scientific">Daphnia magna</name>
    <dbReference type="NCBI Taxonomy" id="35525"/>
    <lineage>
        <taxon>Eukaryota</taxon>
        <taxon>Metazoa</taxon>
        <taxon>Ecdysozoa</taxon>
        <taxon>Arthropoda</taxon>
        <taxon>Crustacea</taxon>
        <taxon>Branchiopoda</taxon>
        <taxon>Diplostraca</taxon>
        <taxon>Cladocera</taxon>
        <taxon>Anomopoda</taxon>
        <taxon>Daphniidae</taxon>
        <taxon>Daphnia</taxon>
    </lineage>
</organism>
<dbReference type="PANTHER" id="PTHR21011">
    <property type="entry name" value="MITOCHONDRIAL 28S RIBOSOMAL PROTEIN S6"/>
    <property type="match status" value="1"/>
</dbReference>
<proteinExistence type="inferred from homology"/>
<dbReference type="AlphaFoldDB" id="A0A0P5E2Y7"/>
<comment type="caution">
    <text evidence="4">The sequence shown here is derived from an EMBL/GenBank/DDBJ whole genome shotgun (WGS) entry which is preliminary data.</text>
</comment>
<dbReference type="Pfam" id="PF01250">
    <property type="entry name" value="Ribosomal_S6"/>
    <property type="match status" value="1"/>
</dbReference>
<dbReference type="InterPro" id="IPR014717">
    <property type="entry name" value="Transl_elong_EF1B/ribsomal_bS6"/>
</dbReference>
<dbReference type="PANTHER" id="PTHR21011:SF1">
    <property type="entry name" value="SMALL RIBOSOMAL SUBUNIT PROTEIN BS6M"/>
    <property type="match status" value="1"/>
</dbReference>
<evidence type="ECO:0000256" key="3">
    <source>
        <dbReference type="ARBA" id="ARBA00035365"/>
    </source>
</evidence>
<evidence type="ECO:0000256" key="2">
    <source>
        <dbReference type="ARBA" id="ARBA00035170"/>
    </source>
</evidence>
<dbReference type="Gene3D" id="3.30.70.60">
    <property type="match status" value="1"/>
</dbReference>
<keyword evidence="5" id="KW-1185">Reference proteome</keyword>
<dbReference type="Proteomes" id="UP000076858">
    <property type="component" value="Unassembled WGS sequence"/>
</dbReference>
<dbReference type="FunFam" id="3.30.70.60:FF:000014">
    <property type="entry name" value="28S ribosomal protein S6, mitochondrial"/>
    <property type="match status" value="1"/>
</dbReference>
<dbReference type="GO" id="GO:0005763">
    <property type="term" value="C:mitochondrial small ribosomal subunit"/>
    <property type="evidence" value="ECO:0007669"/>
    <property type="project" value="TreeGrafter"/>
</dbReference>
<keyword evidence="4" id="KW-0689">Ribosomal protein</keyword>
<sequence>MPLYELSLTLRTLSRPELIASLRRSAETILQQGGVLRQFVSLGTNPLPFKMKAHNIWHREGTYFVMKFDAPSSAIENLNDEFKRDIDLIRSHVVRCEEPVKQECTLEEEMKPPAYRKDVQQLIEEGQKVIRHKFKQNTPGFDFYPFQK</sequence>
<reference evidence="4 5" key="1">
    <citation type="submission" date="2016-03" db="EMBL/GenBank/DDBJ databases">
        <title>EvidentialGene: Evidence-directed Construction of Genes on Genomes.</title>
        <authorList>
            <person name="Gilbert D.G."/>
            <person name="Choi J.-H."/>
            <person name="Mockaitis K."/>
            <person name="Colbourne J."/>
            <person name="Pfrender M."/>
        </authorList>
    </citation>
    <scope>NUCLEOTIDE SEQUENCE [LARGE SCALE GENOMIC DNA]</scope>
    <source>
        <strain evidence="4 5">Xinb3</strain>
        <tissue evidence="4">Complete organism</tissue>
    </source>
</reference>
<dbReference type="InterPro" id="IPR035980">
    <property type="entry name" value="Ribosomal_bS6_sf"/>
</dbReference>
<accession>A0A0P5E2Y7</accession>
<dbReference type="CDD" id="cd15465">
    <property type="entry name" value="bS6_mito"/>
    <property type="match status" value="1"/>
</dbReference>
<dbReference type="SUPFAM" id="SSF54995">
    <property type="entry name" value="Ribosomal protein S6"/>
    <property type="match status" value="1"/>
</dbReference>
<dbReference type="GO" id="GO:0003735">
    <property type="term" value="F:structural constituent of ribosome"/>
    <property type="evidence" value="ECO:0007669"/>
    <property type="project" value="InterPro"/>
</dbReference>
<gene>
    <name evidence="4" type="ORF">APZ42_026575</name>
</gene>
<evidence type="ECO:0000256" key="1">
    <source>
        <dbReference type="ARBA" id="ARBA00009512"/>
    </source>
</evidence>
<comment type="similarity">
    <text evidence="1">Belongs to the bacterial ribosomal protein bS6 family.</text>
</comment>
<dbReference type="EMBL" id="LRGB01002082">
    <property type="protein sequence ID" value="KZS09253.1"/>
    <property type="molecule type" value="Genomic_DNA"/>
</dbReference>
<keyword evidence="4" id="KW-0687">Ribonucleoprotein</keyword>
<name>A0A0P5E2Y7_9CRUS</name>
<evidence type="ECO:0000313" key="5">
    <source>
        <dbReference type="Proteomes" id="UP000076858"/>
    </source>
</evidence>
<dbReference type="GO" id="GO:0070181">
    <property type="term" value="F:small ribosomal subunit rRNA binding"/>
    <property type="evidence" value="ECO:0007669"/>
    <property type="project" value="TreeGrafter"/>
</dbReference>
<dbReference type="GO" id="GO:0006412">
    <property type="term" value="P:translation"/>
    <property type="evidence" value="ECO:0007669"/>
    <property type="project" value="InterPro"/>
</dbReference>
<protein>
    <recommendedName>
        <fullName evidence="2">Small ribosomal subunit protein bS6m</fullName>
    </recommendedName>
    <alternativeName>
        <fullName evidence="3">28S ribosomal protein S6, mitochondrial</fullName>
    </alternativeName>
</protein>
<evidence type="ECO:0000313" key="4">
    <source>
        <dbReference type="EMBL" id="KZS09253.1"/>
    </source>
</evidence>
<dbReference type="STRING" id="35525.A0A0P5E2Y7"/>